<organism evidence="1 2">
    <name type="scientific">Phytophthora infestans</name>
    <name type="common">Potato late blight agent</name>
    <name type="synonym">Botrytis infestans</name>
    <dbReference type="NCBI Taxonomy" id="4787"/>
    <lineage>
        <taxon>Eukaryota</taxon>
        <taxon>Sar</taxon>
        <taxon>Stramenopiles</taxon>
        <taxon>Oomycota</taxon>
        <taxon>Peronosporomycetes</taxon>
        <taxon>Peronosporales</taxon>
        <taxon>Peronosporaceae</taxon>
        <taxon>Phytophthora</taxon>
    </lineage>
</organism>
<protein>
    <submittedName>
        <fullName evidence="1">Uncharacterized protein</fullName>
    </submittedName>
</protein>
<comment type="caution">
    <text evidence="1">The sequence shown here is derived from an EMBL/GenBank/DDBJ whole genome shotgun (WGS) entry which is preliminary data.</text>
</comment>
<accession>A0A833WH98</accession>
<dbReference type="AlphaFoldDB" id="A0A833WH98"/>
<name>A0A833WH98_PHYIN</name>
<evidence type="ECO:0000313" key="1">
    <source>
        <dbReference type="EMBL" id="KAF4027366.1"/>
    </source>
</evidence>
<gene>
    <name evidence="1" type="ORF">GN244_ATG21030</name>
</gene>
<dbReference type="EMBL" id="WSZM01001495">
    <property type="protein sequence ID" value="KAF4027366.1"/>
    <property type="molecule type" value="Genomic_DNA"/>
</dbReference>
<keyword evidence="2" id="KW-1185">Reference proteome</keyword>
<evidence type="ECO:0000313" key="2">
    <source>
        <dbReference type="Proteomes" id="UP000602510"/>
    </source>
</evidence>
<dbReference type="Proteomes" id="UP000602510">
    <property type="component" value="Unassembled WGS sequence"/>
</dbReference>
<sequence length="108" mass="12776">MPFSYAWQHLARVQGVRAAEEKLDSLRTINAYANMRKRCSMCPTNHDHHQMRYRIWFCNSSTCKEDNLSCTYWLKVLWCLQTDINDFLSMDNTRLRSGRRIQGPSLVS</sequence>
<reference evidence="1" key="1">
    <citation type="submission" date="2020-04" db="EMBL/GenBank/DDBJ databases">
        <title>Hybrid Assembly of Korean Phytophthora infestans isolates.</title>
        <authorList>
            <person name="Prokchorchik M."/>
            <person name="Lee Y."/>
            <person name="Seo J."/>
            <person name="Cho J.-H."/>
            <person name="Park Y.-E."/>
            <person name="Jang D.-C."/>
            <person name="Im J.-S."/>
            <person name="Choi J.-G."/>
            <person name="Park H.-J."/>
            <person name="Lee G.-B."/>
            <person name="Lee Y.-G."/>
            <person name="Hong S.-Y."/>
            <person name="Cho K."/>
            <person name="Sohn K.H."/>
        </authorList>
    </citation>
    <scope>NUCLEOTIDE SEQUENCE</scope>
    <source>
        <strain evidence="1">KR_1_A1</strain>
    </source>
</reference>
<proteinExistence type="predicted"/>